<keyword evidence="2" id="KW-1185">Reference proteome</keyword>
<dbReference type="Proteomes" id="UP000276443">
    <property type="component" value="Unassembled WGS sequence"/>
</dbReference>
<dbReference type="OrthoDB" id="2974771at2"/>
<dbReference type="EMBL" id="RKRF01000011">
    <property type="protein sequence ID" value="RPF51067.1"/>
    <property type="molecule type" value="Genomic_DNA"/>
</dbReference>
<proteinExistence type="predicted"/>
<dbReference type="RefSeq" id="WP_124222701.1">
    <property type="nucleotide sequence ID" value="NZ_RKRF01000011.1"/>
</dbReference>
<accession>A0A3N5B1C4</accession>
<gene>
    <name evidence="1" type="ORF">EDC24_2329</name>
</gene>
<dbReference type="AlphaFoldDB" id="A0A3N5B1C4"/>
<protein>
    <submittedName>
        <fullName evidence="1">Uncharacterized protein</fullName>
    </submittedName>
</protein>
<evidence type="ECO:0000313" key="1">
    <source>
        <dbReference type="EMBL" id="RPF51067.1"/>
    </source>
</evidence>
<organism evidence="1 2">
    <name type="scientific">Aquisalibacillus elongatus</name>
    <dbReference type="NCBI Taxonomy" id="485577"/>
    <lineage>
        <taxon>Bacteria</taxon>
        <taxon>Bacillati</taxon>
        <taxon>Bacillota</taxon>
        <taxon>Bacilli</taxon>
        <taxon>Bacillales</taxon>
        <taxon>Bacillaceae</taxon>
        <taxon>Aquisalibacillus</taxon>
    </lineage>
</organism>
<reference evidence="1 2" key="1">
    <citation type="submission" date="2018-11" db="EMBL/GenBank/DDBJ databases">
        <title>Genomic Encyclopedia of Type Strains, Phase IV (KMG-IV): sequencing the most valuable type-strain genomes for metagenomic binning, comparative biology and taxonomic classification.</title>
        <authorList>
            <person name="Goeker M."/>
        </authorList>
    </citation>
    <scope>NUCLEOTIDE SEQUENCE [LARGE SCALE GENOMIC DNA]</scope>
    <source>
        <strain evidence="1 2">DSM 18090</strain>
    </source>
</reference>
<name>A0A3N5B1C4_9BACI</name>
<evidence type="ECO:0000313" key="2">
    <source>
        <dbReference type="Proteomes" id="UP000276443"/>
    </source>
</evidence>
<sequence>MAVVLFITVPWLVLEKVEDKQQFEAYLNEFYKTLDDTHRDVEAIQSNPDEMSPLLIDQNLEKLNSILRLGNRTINNDIQDQPRFFVGRISADEVQQAELEKVEEGLSYMLDKLHSEETGQENPDLTVEMFGEIIEKGASIGN</sequence>
<comment type="caution">
    <text evidence="1">The sequence shown here is derived from an EMBL/GenBank/DDBJ whole genome shotgun (WGS) entry which is preliminary data.</text>
</comment>